<evidence type="ECO:0000313" key="4">
    <source>
        <dbReference type="Proteomes" id="UP000325315"/>
    </source>
</evidence>
<dbReference type="Proteomes" id="UP000325315">
    <property type="component" value="Unassembled WGS sequence"/>
</dbReference>
<protein>
    <submittedName>
        <fullName evidence="3">Retrotransposon protein</fullName>
    </submittedName>
</protein>
<dbReference type="EMBL" id="SMMG02000003">
    <property type="protein sequence ID" value="KAA3480045.1"/>
    <property type="molecule type" value="Genomic_DNA"/>
</dbReference>
<dbReference type="InterPro" id="IPR041577">
    <property type="entry name" value="RT_RNaseH_2"/>
</dbReference>
<organism evidence="3 4">
    <name type="scientific">Gossypium australe</name>
    <dbReference type="NCBI Taxonomy" id="47621"/>
    <lineage>
        <taxon>Eukaryota</taxon>
        <taxon>Viridiplantae</taxon>
        <taxon>Streptophyta</taxon>
        <taxon>Embryophyta</taxon>
        <taxon>Tracheophyta</taxon>
        <taxon>Spermatophyta</taxon>
        <taxon>Magnoliopsida</taxon>
        <taxon>eudicotyledons</taxon>
        <taxon>Gunneridae</taxon>
        <taxon>Pentapetalae</taxon>
        <taxon>rosids</taxon>
        <taxon>malvids</taxon>
        <taxon>Malvales</taxon>
        <taxon>Malvaceae</taxon>
        <taxon>Malvoideae</taxon>
        <taxon>Gossypium</taxon>
    </lineage>
</organism>
<evidence type="ECO:0000256" key="1">
    <source>
        <dbReference type="ARBA" id="ARBA00023268"/>
    </source>
</evidence>
<name>A0A5B6WG62_9ROSI</name>
<proteinExistence type="predicted"/>
<dbReference type="InterPro" id="IPR043502">
    <property type="entry name" value="DNA/RNA_pol_sf"/>
</dbReference>
<keyword evidence="4" id="KW-1185">Reference proteome</keyword>
<sequence length="138" mass="15848">MKLSMPSTCELCCKHIKCDYRLREVGFIGHVISVDGIRVDPNKISMVLNWKPLRNVSEVRSFLGLWVTLTKLLQKEIKLVWFEKCQRSFEILKAMLIKAPLLTQTESRKEFILYSDALLSGLGCVVIQEDKVVAYASR</sequence>
<feature type="domain" description="Reverse transcriptase/retrotransposon-derived protein RNase H-like" evidence="2">
    <location>
        <begin position="81"/>
        <end position="138"/>
    </location>
</feature>
<dbReference type="InterPro" id="IPR043128">
    <property type="entry name" value="Rev_trsase/Diguanyl_cyclase"/>
</dbReference>
<keyword evidence="1" id="KW-0511">Multifunctional enzyme</keyword>
<reference evidence="4" key="1">
    <citation type="journal article" date="2019" name="Plant Biotechnol. J.">
        <title>Genome sequencing of the Australian wild diploid species Gossypium australe highlights disease resistance and delayed gland morphogenesis.</title>
        <authorList>
            <person name="Cai Y."/>
            <person name="Cai X."/>
            <person name="Wang Q."/>
            <person name="Wang P."/>
            <person name="Zhang Y."/>
            <person name="Cai C."/>
            <person name="Xu Y."/>
            <person name="Wang K."/>
            <person name="Zhou Z."/>
            <person name="Wang C."/>
            <person name="Geng S."/>
            <person name="Li B."/>
            <person name="Dong Q."/>
            <person name="Hou Y."/>
            <person name="Wang H."/>
            <person name="Ai P."/>
            <person name="Liu Z."/>
            <person name="Yi F."/>
            <person name="Sun M."/>
            <person name="An G."/>
            <person name="Cheng J."/>
            <person name="Zhang Y."/>
            <person name="Shi Q."/>
            <person name="Xie Y."/>
            <person name="Shi X."/>
            <person name="Chang Y."/>
            <person name="Huang F."/>
            <person name="Chen Y."/>
            <person name="Hong S."/>
            <person name="Mi L."/>
            <person name="Sun Q."/>
            <person name="Zhang L."/>
            <person name="Zhou B."/>
            <person name="Peng R."/>
            <person name="Zhang X."/>
            <person name="Liu F."/>
        </authorList>
    </citation>
    <scope>NUCLEOTIDE SEQUENCE [LARGE SCALE GENOMIC DNA]</scope>
    <source>
        <strain evidence="4">cv. PA1801</strain>
    </source>
</reference>
<dbReference type="AlphaFoldDB" id="A0A5B6WG62"/>
<evidence type="ECO:0000259" key="2">
    <source>
        <dbReference type="Pfam" id="PF17919"/>
    </source>
</evidence>
<evidence type="ECO:0000313" key="3">
    <source>
        <dbReference type="EMBL" id="KAA3480045.1"/>
    </source>
</evidence>
<dbReference type="SUPFAM" id="SSF56672">
    <property type="entry name" value="DNA/RNA polymerases"/>
    <property type="match status" value="1"/>
</dbReference>
<dbReference type="InterPro" id="IPR050951">
    <property type="entry name" value="Retrovirus_Pol_polyprotein"/>
</dbReference>
<comment type="caution">
    <text evidence="3">The sequence shown here is derived from an EMBL/GenBank/DDBJ whole genome shotgun (WGS) entry which is preliminary data.</text>
</comment>
<dbReference type="Pfam" id="PF17919">
    <property type="entry name" value="RT_RNaseH_2"/>
    <property type="match status" value="1"/>
</dbReference>
<dbReference type="OrthoDB" id="2435678at2759"/>
<dbReference type="PANTHER" id="PTHR37984:SF5">
    <property type="entry name" value="PROTEIN NYNRIN-LIKE"/>
    <property type="match status" value="1"/>
</dbReference>
<dbReference type="GO" id="GO:0003824">
    <property type="term" value="F:catalytic activity"/>
    <property type="evidence" value="ECO:0007669"/>
    <property type="project" value="UniProtKB-KW"/>
</dbReference>
<dbReference type="PANTHER" id="PTHR37984">
    <property type="entry name" value="PROTEIN CBG26694"/>
    <property type="match status" value="1"/>
</dbReference>
<gene>
    <name evidence="3" type="ORF">EPI10_020506</name>
</gene>
<accession>A0A5B6WG62</accession>
<dbReference type="Gene3D" id="3.30.70.270">
    <property type="match status" value="1"/>
</dbReference>